<name>A0A2W7PR03_9BURK</name>
<sequence length="333" mass="37780">MNVFMDKPITPLTGDRSIDLLQREFLQLLKAKRNAGVRFVISCERRMQAGYLYVEKFMKRFMEKFCVPITHVSIHFAGGKWILPYELSDLENHPFKYGYGVLFHSGYHYIDLLARFARLNTFIHEMNMADPALDLAVVRHVDLNHVIERKLLQRFGISEDCEDNVIPPGCGELDVSVLGRYEYKGRYRMNFDLQLLETSVSARNVRSERPGTGRIRQETVHVHLGNLCSIRIASDSFRKLLGSDEPEAFEISIACNPLVAEGVAVQRIDRTGLSGLEPRLPVGASLNGFARCDQLLDFLEGGDARSPLASHADSIALLTQICRAMRTRLPVRR</sequence>
<accession>A0A2W7PR03</accession>
<protein>
    <recommendedName>
        <fullName evidence="3">Gfo/Idh/MocA-like oxidoreductase C-terminal domain-containing protein</fullName>
    </recommendedName>
</protein>
<dbReference type="AlphaFoldDB" id="A0A2W7PR03"/>
<keyword evidence="2" id="KW-1185">Reference proteome</keyword>
<evidence type="ECO:0000313" key="1">
    <source>
        <dbReference type="EMBL" id="PZX29085.1"/>
    </source>
</evidence>
<evidence type="ECO:0008006" key="3">
    <source>
        <dbReference type="Google" id="ProtNLM"/>
    </source>
</evidence>
<reference evidence="1" key="1">
    <citation type="submission" date="2018-06" db="EMBL/GenBank/DDBJ databases">
        <title>Genomic Encyclopedia of Type Strains, Phase IV (KMG-V): Genome sequencing to study the core and pangenomes of soil and plant-associated prokaryotes.</title>
        <authorList>
            <person name="Whitman W."/>
        </authorList>
    </citation>
    <scope>NUCLEOTIDE SEQUENCE [LARGE SCALE GENOMIC DNA]</scope>
    <source>
        <strain evidence="1">MLR2-44</strain>
    </source>
</reference>
<evidence type="ECO:0000313" key="2">
    <source>
        <dbReference type="Proteomes" id="UP000249638"/>
    </source>
</evidence>
<dbReference type="Proteomes" id="UP000249638">
    <property type="component" value="Unassembled WGS sequence"/>
</dbReference>
<dbReference type="EMBL" id="QKZN01000004">
    <property type="protein sequence ID" value="PZX29085.1"/>
    <property type="molecule type" value="Genomic_DNA"/>
</dbReference>
<comment type="caution">
    <text evidence="1">The sequence shown here is derived from an EMBL/GenBank/DDBJ whole genome shotgun (WGS) entry which is preliminary data.</text>
</comment>
<gene>
    <name evidence="1" type="ORF">C7416_10488</name>
</gene>
<proteinExistence type="predicted"/>
<organism evidence="1 2">
    <name type="scientific">Cupriavidus phytorum</name>
    <dbReference type="NCBI Taxonomy" id="3024399"/>
    <lineage>
        <taxon>Bacteria</taxon>
        <taxon>Pseudomonadati</taxon>
        <taxon>Pseudomonadota</taxon>
        <taxon>Betaproteobacteria</taxon>
        <taxon>Burkholderiales</taxon>
        <taxon>Burkholderiaceae</taxon>
        <taxon>Cupriavidus</taxon>
    </lineage>
</organism>